<organism evidence="1 2">
    <name type="scientific">Vagococcus carniphilus</name>
    <dbReference type="NCBI Taxonomy" id="218144"/>
    <lineage>
        <taxon>Bacteria</taxon>
        <taxon>Bacillati</taxon>
        <taxon>Bacillota</taxon>
        <taxon>Bacilli</taxon>
        <taxon>Lactobacillales</taxon>
        <taxon>Enterococcaceae</taxon>
        <taxon>Vagococcus</taxon>
    </lineage>
</organism>
<protein>
    <submittedName>
        <fullName evidence="1">HAD family hydrolase</fullName>
    </submittedName>
</protein>
<gene>
    <name evidence="1" type="ORF">P7H70_12945</name>
</gene>
<sequence length="168" mass="19522">MTTPFEEVKEFHAHFDPVNHDTVRALSKQEAEYRSGFKLEEIIEFLYAANGGSEKEFKESIAYLKETLDSETEKILEKNKSVEPLTDEVDALIDLLYFTYGSFVMMNVDPTPIFSMVHQANMGKLFPDGKPRYHEVTKKVLKPENWEEDYAPEPKIKAEIKRQIENNQ</sequence>
<proteinExistence type="predicted"/>
<accession>A0AAW8U806</accession>
<dbReference type="InterPro" id="IPR023292">
    <property type="entry name" value="NTP_PyroPHydrolase-like_dom_sf"/>
</dbReference>
<evidence type="ECO:0000313" key="2">
    <source>
        <dbReference type="Proteomes" id="UP001268577"/>
    </source>
</evidence>
<reference evidence="1" key="1">
    <citation type="submission" date="2023-03" db="EMBL/GenBank/DDBJ databases">
        <authorList>
            <person name="Shen W."/>
            <person name="Cai J."/>
        </authorList>
    </citation>
    <scope>NUCLEOTIDE SEQUENCE</scope>
    <source>
        <strain evidence="1">P96-3</strain>
    </source>
</reference>
<dbReference type="Proteomes" id="UP001268577">
    <property type="component" value="Unassembled WGS sequence"/>
</dbReference>
<dbReference type="Gene3D" id="1.10.3420.10">
    <property type="entry name" value="putative ntp pyrophosphohydrolase like domain"/>
    <property type="match status" value="1"/>
</dbReference>
<keyword evidence="1" id="KW-0378">Hydrolase</keyword>
<dbReference type="Pfam" id="PF01503">
    <property type="entry name" value="PRA-PH"/>
    <property type="match status" value="1"/>
</dbReference>
<name>A0AAW8U806_9ENTE</name>
<comment type="caution">
    <text evidence="1">The sequence shown here is derived from an EMBL/GenBank/DDBJ whole genome shotgun (WGS) entry which is preliminary data.</text>
</comment>
<dbReference type="RefSeq" id="WP_311985628.1">
    <property type="nucleotide sequence ID" value="NZ_JARQBZ010000030.1"/>
</dbReference>
<dbReference type="GO" id="GO:0016787">
    <property type="term" value="F:hydrolase activity"/>
    <property type="evidence" value="ECO:0007669"/>
    <property type="project" value="UniProtKB-KW"/>
</dbReference>
<dbReference type="EMBL" id="JARQBZ010000030">
    <property type="protein sequence ID" value="MDT2834946.1"/>
    <property type="molecule type" value="Genomic_DNA"/>
</dbReference>
<dbReference type="AlphaFoldDB" id="A0AAW8U806"/>
<dbReference type="InterPro" id="IPR021130">
    <property type="entry name" value="PRib-ATP_PPHydrolase-like"/>
</dbReference>
<evidence type="ECO:0000313" key="1">
    <source>
        <dbReference type="EMBL" id="MDT2834946.1"/>
    </source>
</evidence>